<keyword evidence="2" id="KW-1185">Reference proteome</keyword>
<dbReference type="Proteomes" id="UP001359485">
    <property type="component" value="Unassembled WGS sequence"/>
</dbReference>
<proteinExistence type="predicted"/>
<dbReference type="EMBL" id="JAWJWF010000046">
    <property type="protein sequence ID" value="KAK6624376.1"/>
    <property type="molecule type" value="Genomic_DNA"/>
</dbReference>
<accession>A0ABR1APK7</accession>
<sequence length="69" mass="7763">MKYTQENYSSVLTPDYSFVLVFSSPELECTEAISQGFSPLKEQTVAESQVEILLDLQVTHADLIDVARH</sequence>
<reference evidence="1 2" key="1">
    <citation type="submission" date="2023-09" db="EMBL/GenBank/DDBJ databases">
        <title>Genomes of two closely related lineages of the louse Polyplax serrata with different host specificities.</title>
        <authorList>
            <person name="Martinu J."/>
            <person name="Tarabai H."/>
            <person name="Stefka J."/>
            <person name="Hypsa V."/>
        </authorList>
    </citation>
    <scope>NUCLEOTIDE SEQUENCE [LARGE SCALE GENOMIC DNA]</scope>
    <source>
        <strain evidence="1">98ZLc_SE</strain>
    </source>
</reference>
<name>A0ABR1APK7_POLSC</name>
<evidence type="ECO:0000313" key="2">
    <source>
        <dbReference type="Proteomes" id="UP001359485"/>
    </source>
</evidence>
<comment type="caution">
    <text evidence="1">The sequence shown here is derived from an EMBL/GenBank/DDBJ whole genome shotgun (WGS) entry which is preliminary data.</text>
</comment>
<evidence type="ECO:0000313" key="1">
    <source>
        <dbReference type="EMBL" id="KAK6624376.1"/>
    </source>
</evidence>
<organism evidence="1 2">
    <name type="scientific">Polyplax serrata</name>
    <name type="common">Common mouse louse</name>
    <dbReference type="NCBI Taxonomy" id="468196"/>
    <lineage>
        <taxon>Eukaryota</taxon>
        <taxon>Metazoa</taxon>
        <taxon>Ecdysozoa</taxon>
        <taxon>Arthropoda</taxon>
        <taxon>Hexapoda</taxon>
        <taxon>Insecta</taxon>
        <taxon>Pterygota</taxon>
        <taxon>Neoptera</taxon>
        <taxon>Paraneoptera</taxon>
        <taxon>Psocodea</taxon>
        <taxon>Troctomorpha</taxon>
        <taxon>Phthiraptera</taxon>
        <taxon>Anoplura</taxon>
        <taxon>Polyplacidae</taxon>
        <taxon>Polyplax</taxon>
    </lineage>
</organism>
<gene>
    <name evidence="1" type="ORF">RUM44_011235</name>
</gene>
<protein>
    <submittedName>
        <fullName evidence="1">Uncharacterized protein</fullName>
    </submittedName>
</protein>